<dbReference type="RefSeq" id="WP_277458176.1">
    <property type="nucleotide sequence ID" value="NZ_CP104311.1"/>
</dbReference>
<name>A0ABZ2F109_METCP</name>
<reference evidence="1 2" key="1">
    <citation type="submission" date="2022-09" db="EMBL/GenBank/DDBJ databases">
        <authorList>
            <person name="Giprobiosintez L."/>
        </authorList>
    </citation>
    <scope>NUCLEOTIDE SEQUENCE [LARGE SCALE GENOMIC DNA]</scope>
    <source>
        <strain evidence="2">VKPM-B-12549 (GBS-15)</strain>
    </source>
</reference>
<organism evidence="1 2">
    <name type="scientific">Methylococcus capsulatus</name>
    <dbReference type="NCBI Taxonomy" id="414"/>
    <lineage>
        <taxon>Bacteria</taxon>
        <taxon>Pseudomonadati</taxon>
        <taxon>Pseudomonadota</taxon>
        <taxon>Gammaproteobacteria</taxon>
        <taxon>Methylococcales</taxon>
        <taxon>Methylococcaceae</taxon>
        <taxon>Methylococcus</taxon>
    </lineage>
</organism>
<evidence type="ECO:0000313" key="2">
    <source>
        <dbReference type="Proteomes" id="UP001359308"/>
    </source>
</evidence>
<gene>
    <name evidence="1" type="ORF">N4J17_09495</name>
</gene>
<evidence type="ECO:0000313" key="1">
    <source>
        <dbReference type="EMBL" id="WWF00716.1"/>
    </source>
</evidence>
<accession>A0ABZ2F109</accession>
<keyword evidence="2" id="KW-1185">Reference proteome</keyword>
<dbReference type="Proteomes" id="UP001359308">
    <property type="component" value="Chromosome"/>
</dbReference>
<sequence>MFLYEREQTAAFTEGMTERYPDIRLYRVVTWYLGAAAVVVARVSGCLPSA</sequence>
<protein>
    <submittedName>
        <fullName evidence="1">Uncharacterized protein</fullName>
    </submittedName>
</protein>
<proteinExistence type="predicted"/>
<dbReference type="EMBL" id="CP104311">
    <property type="protein sequence ID" value="WWF00716.1"/>
    <property type="molecule type" value="Genomic_DNA"/>
</dbReference>